<dbReference type="OrthoDB" id="2456581at2"/>
<evidence type="ECO:0000313" key="2">
    <source>
        <dbReference type="Proteomes" id="UP000036202"/>
    </source>
</evidence>
<organism evidence="1 2">
    <name type="scientific">Priestia filamentosa</name>
    <dbReference type="NCBI Taxonomy" id="1402861"/>
    <lineage>
        <taxon>Bacteria</taxon>
        <taxon>Bacillati</taxon>
        <taxon>Bacillota</taxon>
        <taxon>Bacilli</taxon>
        <taxon>Bacillales</taxon>
        <taxon>Bacillaceae</taxon>
        <taxon>Priestia</taxon>
    </lineage>
</organism>
<evidence type="ECO:0000313" key="1">
    <source>
        <dbReference type="EMBL" id="AWG44248.1"/>
    </source>
</evidence>
<sequence length="109" mass="12617">MNKIHSAKEVSVFLGIQNTIVRKYSPLLDKSGYHIHKNDLGHRGFFDKDVIVLRKIIDLTRHPDMSLEDAINVFVSMDSGIDMSKHDTKRYMRKIIGYLKSSRTLKNNN</sequence>
<reference evidence="1 2" key="1">
    <citation type="journal article" date="2015" name="PLoS ONE">
        <title>Genome Sequence of Bacillus endophyticus and Analysis of Its Companion Mechanism in the Ketogulonigenium vulgare-Bacillus Strain Consortium.</title>
        <authorList>
            <person name="Jia N."/>
            <person name="Du J."/>
            <person name="Ding M.Z."/>
            <person name="Gao F."/>
            <person name="Yuan Y.J."/>
        </authorList>
    </citation>
    <scope>NUCLEOTIDE SEQUENCE [LARGE SCALE GENOMIC DNA]</scope>
    <source>
        <strain evidence="1 2">Hbe603</strain>
        <plasmid evidence="2">pbeh2</plasmid>
    </source>
</reference>
<evidence type="ECO:0008006" key="3">
    <source>
        <dbReference type="Google" id="ProtNLM"/>
    </source>
</evidence>
<name>A0A2S1LZK7_9BACI</name>
<dbReference type="EMBL" id="CP015324">
    <property type="protein sequence ID" value="AWG44248.1"/>
    <property type="molecule type" value="Genomic_DNA"/>
</dbReference>
<geneLocation type="plasmid" evidence="2">
    <name>pbeh2</name>
</geneLocation>
<dbReference type="RefSeq" id="WP_063592731.1">
    <property type="nucleotide sequence ID" value="NZ_CP015324.1"/>
</dbReference>
<keyword evidence="1" id="KW-0614">Plasmid</keyword>
<dbReference type="KEGG" id="beo:BEH_24990"/>
<keyword evidence="2" id="KW-1185">Reference proteome</keyword>
<dbReference type="Gene3D" id="1.10.1660.10">
    <property type="match status" value="1"/>
</dbReference>
<proteinExistence type="predicted"/>
<dbReference type="AlphaFoldDB" id="A0A2S1LZK7"/>
<accession>A0A2S1LZK7</accession>
<dbReference type="Proteomes" id="UP000036202">
    <property type="component" value="Plasmid pbeh2"/>
</dbReference>
<gene>
    <name evidence="1" type="ORF">BEH_24990</name>
</gene>
<protein>
    <recommendedName>
        <fullName evidence="3">HTH merR-type domain-containing protein</fullName>
    </recommendedName>
</protein>